<reference evidence="2" key="1">
    <citation type="submission" date="2021-05" db="EMBL/GenBank/DDBJ databases">
        <title>Energy efficiency and biological interactions define the core microbiome of deep oligotrophic groundwater.</title>
        <authorList>
            <person name="Mehrshad M."/>
            <person name="Lopez-Fernandez M."/>
            <person name="Bell E."/>
            <person name="Bernier-Latmani R."/>
            <person name="Bertilsson S."/>
            <person name="Dopson M."/>
        </authorList>
    </citation>
    <scope>NUCLEOTIDE SEQUENCE</scope>
    <source>
        <strain evidence="2">Modern_marine.mb.64</strain>
    </source>
</reference>
<name>A0A948W713_UNCEI</name>
<dbReference type="AlphaFoldDB" id="A0A948W713"/>
<dbReference type="SUPFAM" id="SSF52317">
    <property type="entry name" value="Class I glutamine amidotransferase-like"/>
    <property type="match status" value="1"/>
</dbReference>
<dbReference type="Gene3D" id="3.40.50.880">
    <property type="match status" value="1"/>
</dbReference>
<protein>
    <recommendedName>
        <fullName evidence="1">Peptidase M14 domain-containing protein</fullName>
    </recommendedName>
</protein>
<dbReference type="SUPFAM" id="SSF53187">
    <property type="entry name" value="Zn-dependent exopeptidases"/>
    <property type="match status" value="1"/>
</dbReference>
<evidence type="ECO:0000313" key="3">
    <source>
        <dbReference type="Proteomes" id="UP000777784"/>
    </source>
</evidence>
<dbReference type="CDD" id="cd06238">
    <property type="entry name" value="M14-like"/>
    <property type="match status" value="1"/>
</dbReference>
<proteinExistence type="predicted"/>
<dbReference type="Proteomes" id="UP000777784">
    <property type="component" value="Unassembled WGS sequence"/>
</dbReference>
<dbReference type="GO" id="GO:0006508">
    <property type="term" value="P:proteolysis"/>
    <property type="evidence" value="ECO:0007669"/>
    <property type="project" value="InterPro"/>
</dbReference>
<dbReference type="GO" id="GO:0008270">
    <property type="term" value="F:zinc ion binding"/>
    <property type="evidence" value="ECO:0007669"/>
    <property type="project" value="InterPro"/>
</dbReference>
<dbReference type="CDD" id="cd03143">
    <property type="entry name" value="A4_beta-galactosidase_middle_domain"/>
    <property type="match status" value="1"/>
</dbReference>
<dbReference type="Gene3D" id="3.40.630.10">
    <property type="entry name" value="Zn peptidases"/>
    <property type="match status" value="1"/>
</dbReference>
<dbReference type="InterPro" id="IPR029062">
    <property type="entry name" value="Class_I_gatase-like"/>
</dbReference>
<comment type="caution">
    <text evidence="2">The sequence shown here is derived from an EMBL/GenBank/DDBJ whole genome shotgun (WGS) entry which is preliminary data.</text>
</comment>
<dbReference type="GO" id="GO:0004181">
    <property type="term" value="F:metallocarboxypeptidase activity"/>
    <property type="evidence" value="ECO:0007669"/>
    <property type="project" value="InterPro"/>
</dbReference>
<dbReference type="InterPro" id="IPR000834">
    <property type="entry name" value="Peptidase_M14"/>
</dbReference>
<evidence type="ECO:0000313" key="2">
    <source>
        <dbReference type="EMBL" id="MBU2691720.1"/>
    </source>
</evidence>
<feature type="domain" description="Peptidase M14" evidence="1">
    <location>
        <begin position="74"/>
        <end position="243"/>
    </location>
</feature>
<evidence type="ECO:0000259" key="1">
    <source>
        <dbReference type="Pfam" id="PF00246"/>
    </source>
</evidence>
<sequence length="986" mass="108144">MKTVKRLRGLIGFVPAFLLWGLGLSAQTAIADIFPISAYANFAEEGEFEAAIPSPSQGLGYPVGSRPATHREILDYFESLAGASPRAELIKYAETHEGRELIVLIVSSEKNIARLNEIQAAMARLSDPRGLSGAERERLLESTPAVCWMAYTIHGDEMSGSDAALALAYKLVAGKDSDAAMIREQAVVIIDPLQNPDGRDRFIAQMRSFNGKVPNPDTQSLGHESVYPWGRSNHYLFDLNRDWFTMVHPESRGRVKLMMKWHPQLVVDGHEMGAFDTYLFSPPRAPFNPYMTPELLKWWGRFAGDQAKALDRYGWSYYTREWNEEWFPGYGSSWAIYSGAVGILYEQAGTEGTVIKRPDGTVLEYGESVHHQYVSSMANLMTAALNRRGLLEDYVKERDGSLALGRDGRIKEFIFPPGPDPDRTRRLMEVLSTQGIEIEVASARFKSDDLFDPWGEAGSKEFPAGTYRISLSQPSARLAHVLLDFHLQMPDSFLVQERDYLERRKGSQLYEVTAWSLGHAYGVPIYWSGRRSSGSFKMVSSFPPVEGKFENGAADYGFVFDGESDAAILAAARLATEGFVVRVSMEPFRVQGHAYPRGSFLLRNDANPGDLAERLEALSKELGITIRGVSTALANGGPDLGGEQFRALVEPRIAMLSGDGVSAASMGSLWYLLDYEMNLRISLLKTSSFRDKDLSKYNVIILPSAWRGAGTYQRILGNSGVAKLRAWVEAGGTLIGIGAGAAFLADTSAVLSQVRQRRDVLKDYPIPDWGLGLAAAERMGRFQATGIEPQKPAAPVVEGAAPEPEPEPVIEGLGIPGPASPVLGAGAVPFAGEAGRNGAWTPPEAIAPTLSAEDWPPVDERLRLFHPQGAFLRVDVDTDDWMTSGLPEKIPVLLATSYAYVAKDPVRTVARFAQPDQLHLGGLLWPEAVARHSLTACVTREGLGRGQIILIAVDPYFRGYMHSTKRFLLNAAILGPGLGTTQTVPW</sequence>
<gene>
    <name evidence="2" type="ORF">KJ970_12410</name>
</gene>
<dbReference type="EMBL" id="JAHJDP010000074">
    <property type="protein sequence ID" value="MBU2691720.1"/>
    <property type="molecule type" value="Genomic_DNA"/>
</dbReference>
<dbReference type="Pfam" id="PF00246">
    <property type="entry name" value="Peptidase_M14"/>
    <property type="match status" value="1"/>
</dbReference>
<organism evidence="2 3">
    <name type="scientific">Eiseniibacteriota bacterium</name>
    <dbReference type="NCBI Taxonomy" id="2212470"/>
    <lineage>
        <taxon>Bacteria</taxon>
        <taxon>Candidatus Eiseniibacteriota</taxon>
    </lineage>
</organism>
<accession>A0A948W713</accession>